<proteinExistence type="predicted"/>
<feature type="compositionally biased region" description="Low complexity" evidence="1">
    <location>
        <begin position="772"/>
        <end position="795"/>
    </location>
</feature>
<gene>
    <name evidence="2" type="ORF">MOV92_11560</name>
</gene>
<evidence type="ECO:0000256" key="1">
    <source>
        <dbReference type="SAM" id="MobiDB-lite"/>
    </source>
</evidence>
<protein>
    <submittedName>
        <fullName evidence="2">Uncharacterized protein</fullName>
    </submittedName>
</protein>
<reference evidence="2 3" key="1">
    <citation type="submission" date="2022-03" db="EMBL/GenBank/DDBJ databases">
        <title>Complete genome sequence of Lysobacter capsici VKM B-2533 and Lysobacter gummosus 10.1.1, promising sources of lytic agents.</title>
        <authorList>
            <person name="Tarlachkov S.V."/>
            <person name="Kudryakova I.V."/>
            <person name="Afoshin A.S."/>
            <person name="Leontyevskaya E.A."/>
            <person name="Leontyevskaya N.V."/>
        </authorList>
    </citation>
    <scope>NUCLEOTIDE SEQUENCE [LARGE SCALE GENOMIC DNA]</scope>
    <source>
        <strain evidence="2 3">10.1.1</strain>
    </source>
</reference>
<evidence type="ECO:0000313" key="3">
    <source>
        <dbReference type="Proteomes" id="UP000829194"/>
    </source>
</evidence>
<dbReference type="Proteomes" id="UP000829194">
    <property type="component" value="Chromosome"/>
</dbReference>
<accession>A0ABY3XJN5</accession>
<keyword evidence="3" id="KW-1185">Reference proteome</keyword>
<dbReference type="RefSeq" id="WP_057942938.1">
    <property type="nucleotide sequence ID" value="NZ_CP011131.1"/>
</dbReference>
<sequence>MGIISNAGNAAKGVTDTLTDNVVGDAIDAVAGGLTGQSGGGASATAHYIAGEALDPRLSKAASIAAQPEPVGSDPGTQAKPGSHVPFDARKPLQFVHLSFAHDDHADRFPGESAAHGIAMRDALIREDVLIYSFARAAQRVLEQAKASKGAAGAMLDTAGSLLGGKAQASSGPEAIDPVLDAIRAAADPVNVDAPGYPEVHAAGVKLAEAWATLHETCKTALQPAAGGGMGLPSIPGLSSLAGGAGIPEVVAKIPEWLFKVQDAYQAMYRASRQAYEWDIIKACHDYSIQAIAQQRKPGFDIWFLLGEKQGETVGEDSDVEQTLENAQRSLRGLPLVGGSAPVDDAAGALGGVQKAIRDARKEARGKAGDITGWLATTESERSNLPEGSAAALSAAIAALNGKPQAQPPLPALAPLMAQALGEALLGAGKPLPGFMQTGVGVIADIAMVLLPKVYSHLHGRLGLPDPALILAATHDAVAGKIVDLIWAWIFGKGSAPGRNNEADMKERGTRMIDDLSRGSLASGGLPGISALENKAADLVRDFIRDNGHYIDALIEFLAEDLHKELAAAQADCAGKSCLTMEAYLGRLPMLAALLMRNLTFPVFNLVLKIFGIGDQVAGMVWNPVDEKIRQAGAIARGIQNTKNDVRRAGEDIDAGSRRVENKLDDQERSITGQAGKLTDPNESVSSWNDVTGLAGRKEGEAGRLADTIGRAPNELIQAAKGEDKEDAPPPAQAPTGSGPISAPRVRDGTAKPVAPGEIQQAGRVRPETEAEAIAARNQPAAAPPAAAAAPSLPF</sequence>
<feature type="region of interest" description="Disordered" evidence="1">
    <location>
        <begin position="67"/>
        <end position="86"/>
    </location>
</feature>
<evidence type="ECO:0000313" key="2">
    <source>
        <dbReference type="EMBL" id="UNP31839.1"/>
    </source>
</evidence>
<feature type="region of interest" description="Disordered" evidence="1">
    <location>
        <begin position="647"/>
        <end position="689"/>
    </location>
</feature>
<feature type="region of interest" description="Disordered" evidence="1">
    <location>
        <begin position="722"/>
        <end position="795"/>
    </location>
</feature>
<organism evidence="2 3">
    <name type="scientific">Lysobacter gummosus</name>
    <dbReference type="NCBI Taxonomy" id="262324"/>
    <lineage>
        <taxon>Bacteria</taxon>
        <taxon>Pseudomonadati</taxon>
        <taxon>Pseudomonadota</taxon>
        <taxon>Gammaproteobacteria</taxon>
        <taxon>Lysobacterales</taxon>
        <taxon>Lysobacteraceae</taxon>
        <taxon>Lysobacter</taxon>
    </lineage>
</organism>
<name>A0ABY3XJN5_9GAMM</name>
<feature type="compositionally biased region" description="Basic and acidic residues" evidence="1">
    <location>
        <begin position="647"/>
        <end position="669"/>
    </location>
</feature>
<dbReference type="EMBL" id="CP093547">
    <property type="protein sequence ID" value="UNP31839.1"/>
    <property type="molecule type" value="Genomic_DNA"/>
</dbReference>